<dbReference type="AlphaFoldDB" id="A0A2W5A051"/>
<feature type="transmembrane region" description="Helical" evidence="1">
    <location>
        <begin position="186"/>
        <end position="206"/>
    </location>
</feature>
<name>A0A2W5A051_9BACT</name>
<dbReference type="NCBIfam" id="TIGR04346">
    <property type="entry name" value="DotA_TraY"/>
    <property type="match status" value="1"/>
</dbReference>
<evidence type="ECO:0000313" key="2">
    <source>
        <dbReference type="EMBL" id="PZO87910.1"/>
    </source>
</evidence>
<comment type="caution">
    <text evidence="2">The sequence shown here is derived from an EMBL/GenBank/DDBJ whole genome shotgun (WGS) entry which is preliminary data.</text>
</comment>
<feature type="transmembrane region" description="Helical" evidence="1">
    <location>
        <begin position="762"/>
        <end position="784"/>
    </location>
</feature>
<keyword evidence="1" id="KW-1133">Transmembrane helix</keyword>
<feature type="transmembrane region" description="Helical" evidence="1">
    <location>
        <begin position="89"/>
        <end position="114"/>
    </location>
</feature>
<reference evidence="2 3" key="1">
    <citation type="submission" date="2017-08" db="EMBL/GenBank/DDBJ databases">
        <title>Infants hospitalized years apart are colonized by the same room-sourced microbial strains.</title>
        <authorList>
            <person name="Brooks B."/>
            <person name="Olm M.R."/>
            <person name="Firek B.A."/>
            <person name="Baker R."/>
            <person name="Thomas B.C."/>
            <person name="Morowitz M.J."/>
            <person name="Banfield J.F."/>
        </authorList>
    </citation>
    <scope>NUCLEOTIDE SEQUENCE [LARGE SCALE GENOMIC DNA]</scope>
    <source>
        <strain evidence="2">S2_018_000_R2_104</strain>
    </source>
</reference>
<feature type="transmembrane region" description="Helical" evidence="1">
    <location>
        <begin position="29"/>
        <end position="51"/>
    </location>
</feature>
<evidence type="ECO:0000313" key="3">
    <source>
        <dbReference type="Proteomes" id="UP000249557"/>
    </source>
</evidence>
<feature type="transmembrane region" description="Helical" evidence="1">
    <location>
        <begin position="903"/>
        <end position="924"/>
    </location>
</feature>
<keyword evidence="1" id="KW-0472">Membrane</keyword>
<feature type="transmembrane region" description="Helical" evidence="1">
    <location>
        <begin position="735"/>
        <end position="755"/>
    </location>
</feature>
<keyword evidence="1" id="KW-0812">Transmembrane</keyword>
<accession>A0A2W5A051</accession>
<dbReference type="Proteomes" id="UP000249557">
    <property type="component" value="Unassembled WGS sequence"/>
</dbReference>
<feature type="transmembrane region" description="Helical" evidence="1">
    <location>
        <begin position="226"/>
        <end position="246"/>
    </location>
</feature>
<sequence>MLNKPLNINAKSAIKYAVLPGILPRLRDFATSGFGFLAFLFANVFGGVRILPPGHRFLKQENMGKFGVIAVIREAADHIQLNRKNIDKIVIFGILLSAVILLALQFLLLVLALMTGRAFAETQGAAFDSIFVTKYPTSDIAFLLLDYIFGIPAAGATGMGPNLGFFGSAAIPAGSTPFHNGLHELFLFYNMAILVVAVLIFLYYVFVVVVETAQTGVPFGQRFAKIYAPIRLVIALGLLVPLNYGFNGAQYLTLVAAKMGSSFATNGWITYNRSLNNPTGIENESLVALPRSPSIRKIVEFSSVYHACRDIYGQFVYKKEGANSGPTVCIKPYVIVNGNAQEFVQSSCAGETSSSGSSRYTYQQAKKDFGTTEIEVVLGELDKEKHGSYAGGVYPYCGKMTISLTHNNPSIFDNNASAQGGAGPVDVIDYGQANDIGGNILDTISKPNAGGQDKAPIGINAVENIYYGTVQELLGQNSMRASVFNAFGERMARKSLSKNFPCHRSGELQDGGSCQSGDLPKQSVFVEPIKRVDENTRSLVKIAYDTYRKNLNLKLSEDLERRGWGGAGIWYNNIADLNGAFTGAVYATPSVRQFPSVMEFVKKERQIQDKASSACEMFEPHISANKAIVLKNTKEDTIARLLNETYRYFNSCTPRENATGGQRAQEGGGTVTEETKSQGANVIIIVIKEIFGLNGLFDLRATSKLQEETGMPLIHPLAQLSTIGKSLVENAIRSMAMAIGAAFGSGMASALDIGIGPALGMLSSMFVSIATIGLTAGFILFYILPFLPFLYFFFAVASWVKSIFEAMVGVPLWALAHIRIDGEGIPGRAATGGYFLLFEIFLRPITIVFGLIAGIAVFGASAAVLNSVFDIVVANVTGVPADATGDTTIGSIESFRRGVIDQFFYTIMYTILVYMMATASFKMIDAVPANIMRWIGSGVSKFNDNAEDPTGGLTQYAALGGAQISGQVMGGLSQGASGLGAALGSVGKVASK</sequence>
<evidence type="ECO:0000256" key="1">
    <source>
        <dbReference type="SAM" id="Phobius"/>
    </source>
</evidence>
<dbReference type="InterPro" id="IPR027628">
    <property type="entry name" value="DotA_TraY"/>
</dbReference>
<gene>
    <name evidence="2" type="ORF">DI626_02960</name>
</gene>
<protein>
    <submittedName>
        <fullName evidence="2">Uncharacterized protein</fullName>
    </submittedName>
</protein>
<feature type="transmembrane region" description="Helical" evidence="1">
    <location>
        <begin position="836"/>
        <end position="860"/>
    </location>
</feature>
<dbReference type="EMBL" id="QFNK01000036">
    <property type="protein sequence ID" value="PZO87910.1"/>
    <property type="molecule type" value="Genomic_DNA"/>
</dbReference>
<proteinExistence type="predicted"/>
<organism evidence="2 3">
    <name type="scientific">Micavibrio aeruginosavorus</name>
    <dbReference type="NCBI Taxonomy" id="349221"/>
    <lineage>
        <taxon>Bacteria</taxon>
        <taxon>Pseudomonadati</taxon>
        <taxon>Bdellovibrionota</taxon>
        <taxon>Bdellovibrionia</taxon>
        <taxon>Bdellovibrionales</taxon>
        <taxon>Pseudobdellovibrionaceae</taxon>
        <taxon>Micavibrio</taxon>
    </lineage>
</organism>